<evidence type="ECO:0008006" key="11">
    <source>
        <dbReference type="Google" id="ProtNLM"/>
    </source>
</evidence>
<keyword evidence="2" id="KW-1003">Cell membrane</keyword>
<feature type="transmembrane region" description="Helical" evidence="8">
    <location>
        <begin position="50"/>
        <end position="70"/>
    </location>
</feature>
<sequence>MCIACSIIGVQRVKKLTCINKKHFDDEFSSPFFNILYVLGGMTGQVPRDLSMRIIALALLMMGMLLSYGFSSTLTSCLTSKGNSVAITNLEDVETKRSHSLCMRNNSGAYGYFTVNETKDSELKDKWKELVNKDCPDMSNKEVLISQMCRPGFVYLEVPGVFLPTYKLVEHTCELLQLQTTYWKRKLSFVHTKTASHRQLIDAYLMRMRSAGILTYLEKKWILDEFNTPARHVQSNTFQAVEFVHIRLTICALFIMMFVSSFICILENVWYKQQEKSQRKNSTLILLGVRDSKPNLTKAYQARSRLRWRRKFNSILLLDTNNSEFFQNVTVRINRWQMSRSRL</sequence>
<keyword evidence="5 8" id="KW-0472">Membrane</keyword>
<dbReference type="GO" id="GO:0005886">
    <property type="term" value="C:plasma membrane"/>
    <property type="evidence" value="ECO:0007669"/>
    <property type="project" value="UniProtKB-SubCell"/>
</dbReference>
<evidence type="ECO:0000256" key="6">
    <source>
        <dbReference type="ARBA" id="ARBA00023170"/>
    </source>
</evidence>
<keyword evidence="7" id="KW-0325">Glycoprotein</keyword>
<keyword evidence="4 8" id="KW-1133">Transmembrane helix</keyword>
<evidence type="ECO:0000256" key="7">
    <source>
        <dbReference type="ARBA" id="ARBA00023180"/>
    </source>
</evidence>
<gene>
    <name evidence="9" type="ORF">X777_05238</name>
</gene>
<evidence type="ECO:0000256" key="3">
    <source>
        <dbReference type="ARBA" id="ARBA00022692"/>
    </source>
</evidence>
<keyword evidence="6" id="KW-0675">Receptor</keyword>
<evidence type="ECO:0000256" key="8">
    <source>
        <dbReference type="SAM" id="Phobius"/>
    </source>
</evidence>
<dbReference type="InterPro" id="IPR052192">
    <property type="entry name" value="Insect_Ionotropic_Sensory_Rcpt"/>
</dbReference>
<keyword evidence="3 8" id="KW-0812">Transmembrane</keyword>
<organism evidence="9 10">
    <name type="scientific">Ooceraea biroi</name>
    <name type="common">Clonal raider ant</name>
    <name type="synonym">Cerapachys biroi</name>
    <dbReference type="NCBI Taxonomy" id="2015173"/>
    <lineage>
        <taxon>Eukaryota</taxon>
        <taxon>Metazoa</taxon>
        <taxon>Ecdysozoa</taxon>
        <taxon>Arthropoda</taxon>
        <taxon>Hexapoda</taxon>
        <taxon>Insecta</taxon>
        <taxon>Pterygota</taxon>
        <taxon>Neoptera</taxon>
        <taxon>Endopterygota</taxon>
        <taxon>Hymenoptera</taxon>
        <taxon>Apocrita</taxon>
        <taxon>Aculeata</taxon>
        <taxon>Formicoidea</taxon>
        <taxon>Formicidae</taxon>
        <taxon>Dorylinae</taxon>
        <taxon>Ooceraea</taxon>
    </lineage>
</organism>
<dbReference type="OMA" id="WRILETA"/>
<evidence type="ECO:0000313" key="10">
    <source>
        <dbReference type="Proteomes" id="UP000053097"/>
    </source>
</evidence>
<name>A0A026WGW1_OOCBI</name>
<dbReference type="EMBL" id="KK107218">
    <property type="protein sequence ID" value="EZA55168.1"/>
    <property type="molecule type" value="Genomic_DNA"/>
</dbReference>
<dbReference type="PANTHER" id="PTHR42643:SF32">
    <property type="entry name" value="IONOTROPIC RECEPTOR 31A, ISOFORM C-RELATED"/>
    <property type="match status" value="1"/>
</dbReference>
<feature type="transmembrane region" description="Helical" evidence="8">
    <location>
        <begin position="246"/>
        <end position="271"/>
    </location>
</feature>
<evidence type="ECO:0000256" key="5">
    <source>
        <dbReference type="ARBA" id="ARBA00023136"/>
    </source>
</evidence>
<comment type="subcellular location">
    <subcellularLocation>
        <location evidence="1">Cell membrane</location>
        <topology evidence="1">Multi-pass membrane protein</topology>
    </subcellularLocation>
</comment>
<accession>A0A026WGW1</accession>
<dbReference type="OrthoDB" id="8185396at2759"/>
<evidence type="ECO:0000256" key="4">
    <source>
        <dbReference type="ARBA" id="ARBA00022989"/>
    </source>
</evidence>
<evidence type="ECO:0000313" key="9">
    <source>
        <dbReference type="EMBL" id="EZA55168.1"/>
    </source>
</evidence>
<keyword evidence="10" id="KW-1185">Reference proteome</keyword>
<dbReference type="AlphaFoldDB" id="A0A026WGW1"/>
<reference evidence="9 10" key="1">
    <citation type="journal article" date="2014" name="Curr. Biol.">
        <title>The genome of the clonal raider ant Cerapachys biroi.</title>
        <authorList>
            <person name="Oxley P.R."/>
            <person name="Ji L."/>
            <person name="Fetter-Pruneda I."/>
            <person name="McKenzie S.K."/>
            <person name="Li C."/>
            <person name="Hu H."/>
            <person name="Zhang G."/>
            <person name="Kronauer D.J."/>
        </authorList>
    </citation>
    <scope>NUCLEOTIDE SEQUENCE [LARGE SCALE GENOMIC DNA]</scope>
</reference>
<evidence type="ECO:0000256" key="1">
    <source>
        <dbReference type="ARBA" id="ARBA00004651"/>
    </source>
</evidence>
<dbReference type="Proteomes" id="UP000053097">
    <property type="component" value="Unassembled WGS sequence"/>
</dbReference>
<evidence type="ECO:0000256" key="2">
    <source>
        <dbReference type="ARBA" id="ARBA00022475"/>
    </source>
</evidence>
<protein>
    <recommendedName>
        <fullName evidence="11">Ionotropic glutamate receptor C-terminal domain-containing protein</fullName>
    </recommendedName>
</protein>
<dbReference type="Gene3D" id="3.40.190.10">
    <property type="entry name" value="Periplasmic binding protein-like II"/>
    <property type="match status" value="2"/>
</dbReference>
<proteinExistence type="predicted"/>
<dbReference type="PANTHER" id="PTHR42643">
    <property type="entry name" value="IONOTROPIC RECEPTOR 20A-RELATED"/>
    <property type="match status" value="1"/>
</dbReference>